<dbReference type="Pfam" id="PF04241">
    <property type="entry name" value="DUF423"/>
    <property type="match status" value="1"/>
</dbReference>
<keyword evidence="3 6" id="KW-0812">Transmembrane</keyword>
<dbReference type="AlphaFoldDB" id="A0A7R9A8A7"/>
<evidence type="ECO:0000256" key="4">
    <source>
        <dbReference type="ARBA" id="ARBA00022989"/>
    </source>
</evidence>
<dbReference type="PANTHER" id="PTHR43461:SF1">
    <property type="entry name" value="TRANSMEMBRANE PROTEIN 256"/>
    <property type="match status" value="1"/>
</dbReference>
<accession>A0A7R9A8A7</accession>
<dbReference type="PANTHER" id="PTHR43461">
    <property type="entry name" value="TRANSMEMBRANE PROTEIN 256"/>
    <property type="match status" value="1"/>
</dbReference>
<evidence type="ECO:0000256" key="3">
    <source>
        <dbReference type="ARBA" id="ARBA00022692"/>
    </source>
</evidence>
<feature type="transmembrane region" description="Helical" evidence="6">
    <location>
        <begin position="155"/>
        <end position="174"/>
    </location>
</feature>
<protein>
    <submittedName>
        <fullName evidence="7">Uncharacterized protein</fullName>
    </submittedName>
</protein>
<feature type="transmembrane region" description="Helical" evidence="6">
    <location>
        <begin position="68"/>
        <end position="91"/>
    </location>
</feature>
<dbReference type="GO" id="GO:0016020">
    <property type="term" value="C:membrane"/>
    <property type="evidence" value="ECO:0007669"/>
    <property type="project" value="UniProtKB-SubCell"/>
</dbReference>
<name>A0A7R9A8A7_9CRUS</name>
<evidence type="ECO:0000256" key="6">
    <source>
        <dbReference type="SAM" id="Phobius"/>
    </source>
</evidence>
<organism evidence="7">
    <name type="scientific">Darwinula stevensoni</name>
    <dbReference type="NCBI Taxonomy" id="69355"/>
    <lineage>
        <taxon>Eukaryota</taxon>
        <taxon>Metazoa</taxon>
        <taxon>Ecdysozoa</taxon>
        <taxon>Arthropoda</taxon>
        <taxon>Crustacea</taxon>
        <taxon>Oligostraca</taxon>
        <taxon>Ostracoda</taxon>
        <taxon>Podocopa</taxon>
        <taxon>Podocopida</taxon>
        <taxon>Darwinulocopina</taxon>
        <taxon>Darwinuloidea</taxon>
        <taxon>Darwinulidae</taxon>
        <taxon>Darwinula</taxon>
    </lineage>
</organism>
<comment type="similarity">
    <text evidence="2">Belongs to the TMEM256 family.</text>
</comment>
<evidence type="ECO:0000313" key="7">
    <source>
        <dbReference type="EMBL" id="CAD7249326.1"/>
    </source>
</evidence>
<feature type="transmembrane region" description="Helical" evidence="6">
    <location>
        <begin position="129"/>
        <end position="149"/>
    </location>
</feature>
<comment type="subcellular location">
    <subcellularLocation>
        <location evidence="1">Membrane</location>
        <topology evidence="1">Multi-pass membrane protein</topology>
    </subcellularLocation>
</comment>
<evidence type="ECO:0000256" key="1">
    <source>
        <dbReference type="ARBA" id="ARBA00004141"/>
    </source>
</evidence>
<evidence type="ECO:0000256" key="5">
    <source>
        <dbReference type="ARBA" id="ARBA00023136"/>
    </source>
</evidence>
<dbReference type="InterPro" id="IPR006696">
    <property type="entry name" value="DUF423"/>
</dbReference>
<evidence type="ECO:0000313" key="8">
    <source>
        <dbReference type="Proteomes" id="UP000677054"/>
    </source>
</evidence>
<keyword evidence="5 6" id="KW-0472">Membrane</keyword>
<evidence type="ECO:0000256" key="2">
    <source>
        <dbReference type="ARBA" id="ARBA00006208"/>
    </source>
</evidence>
<sequence>MSELLKWGTSTVKSLNPVNWGFWSYDRCSHYDPQTRGKKSFAPSSLNVGEVGGYPGFLHRLMGSSRGIMVLAGLSGATAVMLGAYGAHVFLQKRGTTDEKRIVFETANRYHFLHSIALLAVPLCRRPGITAGLMASGMAIFCGTCYIYAFTNWNSVRNITPYGGVLLILAWLSVML</sequence>
<dbReference type="EMBL" id="CAJPEV010002237">
    <property type="protein sequence ID" value="CAG0896218.1"/>
    <property type="molecule type" value="Genomic_DNA"/>
</dbReference>
<keyword evidence="8" id="KW-1185">Reference proteome</keyword>
<reference evidence="7" key="1">
    <citation type="submission" date="2020-11" db="EMBL/GenBank/DDBJ databases">
        <authorList>
            <person name="Tran Van P."/>
        </authorList>
    </citation>
    <scope>NUCLEOTIDE SEQUENCE</scope>
</reference>
<keyword evidence="4 6" id="KW-1133">Transmembrane helix</keyword>
<dbReference type="Proteomes" id="UP000677054">
    <property type="component" value="Unassembled WGS sequence"/>
</dbReference>
<gene>
    <name evidence="7" type="ORF">DSTB1V02_LOCUS9124</name>
</gene>
<dbReference type="OrthoDB" id="269173at2759"/>
<dbReference type="EMBL" id="LR901754">
    <property type="protein sequence ID" value="CAD7249326.1"/>
    <property type="molecule type" value="Genomic_DNA"/>
</dbReference>
<proteinExistence type="inferred from homology"/>